<feature type="transmembrane region" description="Helical" evidence="7">
    <location>
        <begin position="386"/>
        <end position="407"/>
    </location>
</feature>
<feature type="transmembrane region" description="Helical" evidence="7">
    <location>
        <begin position="69"/>
        <end position="89"/>
    </location>
</feature>
<feature type="transmembrane region" description="Helical" evidence="7">
    <location>
        <begin position="189"/>
        <end position="209"/>
    </location>
</feature>
<comment type="caution">
    <text evidence="8">The sequence shown here is derived from an EMBL/GenBank/DDBJ whole genome shotgun (WGS) entry which is preliminary data.</text>
</comment>
<dbReference type="Gene3D" id="1.20.1250.20">
    <property type="entry name" value="MFS general substrate transporter like domains"/>
    <property type="match status" value="1"/>
</dbReference>
<dbReference type="CDD" id="cd17416">
    <property type="entry name" value="MFS_NPF1_2"/>
    <property type="match status" value="1"/>
</dbReference>
<dbReference type="Pfam" id="PF00854">
    <property type="entry name" value="PTR2"/>
    <property type="match status" value="1"/>
</dbReference>
<dbReference type="AlphaFoldDB" id="A0AAD4Z2B1"/>
<accession>A0AAD4Z2B1</accession>
<dbReference type="PANTHER" id="PTHR11654">
    <property type="entry name" value="OLIGOPEPTIDE TRANSPORTER-RELATED"/>
    <property type="match status" value="1"/>
</dbReference>
<feature type="transmembrane region" description="Helical" evidence="7">
    <location>
        <begin position="505"/>
        <end position="528"/>
    </location>
</feature>
<comment type="subcellular location">
    <subcellularLocation>
        <location evidence="1">Membrane</location>
        <topology evidence="1">Multi-pass membrane protein</topology>
    </subcellularLocation>
</comment>
<dbReference type="SUPFAM" id="SSF103473">
    <property type="entry name" value="MFS general substrate transporter"/>
    <property type="match status" value="1"/>
</dbReference>
<keyword evidence="9" id="KW-1185">Reference proteome</keyword>
<organism evidence="8 9">
    <name type="scientific">Prunus dulcis</name>
    <name type="common">Almond</name>
    <name type="synonym">Amygdalus dulcis</name>
    <dbReference type="NCBI Taxonomy" id="3755"/>
    <lineage>
        <taxon>Eukaryota</taxon>
        <taxon>Viridiplantae</taxon>
        <taxon>Streptophyta</taxon>
        <taxon>Embryophyta</taxon>
        <taxon>Tracheophyta</taxon>
        <taxon>Spermatophyta</taxon>
        <taxon>Magnoliopsida</taxon>
        <taxon>eudicotyledons</taxon>
        <taxon>Gunneridae</taxon>
        <taxon>Pentapetalae</taxon>
        <taxon>rosids</taxon>
        <taxon>fabids</taxon>
        <taxon>Rosales</taxon>
        <taxon>Rosaceae</taxon>
        <taxon>Amygdaloideae</taxon>
        <taxon>Amygdaleae</taxon>
        <taxon>Prunus</taxon>
    </lineage>
</organism>
<reference evidence="8 9" key="1">
    <citation type="journal article" date="2022" name="G3 (Bethesda)">
        <title>Whole-genome sequence and methylome profiling of the almond [Prunus dulcis (Mill.) D.A. Webb] cultivar 'Nonpareil'.</title>
        <authorList>
            <person name="D'Amico-Willman K.M."/>
            <person name="Ouma W.Z."/>
            <person name="Meulia T."/>
            <person name="Sideli G.M."/>
            <person name="Gradziel T.M."/>
            <person name="Fresnedo-Ramirez J."/>
        </authorList>
    </citation>
    <scope>NUCLEOTIDE SEQUENCE [LARGE SCALE GENOMIC DNA]</scope>
    <source>
        <strain evidence="8">Clone GOH B32 T37-40</strain>
    </source>
</reference>
<feature type="transmembrane region" description="Helical" evidence="7">
    <location>
        <begin position="419"/>
        <end position="440"/>
    </location>
</feature>
<comment type="similarity">
    <text evidence="2">Belongs to the major facilitator superfamily. Proton-dependent oligopeptide transporter (POT/PTR) (TC 2.A.17) family.</text>
</comment>
<proteinExistence type="inferred from homology"/>
<sequence>MEKNERDDSMEKTERGNSSRTEEPVNYRGWKAMPFVIGNETFEKLGAIGTLSNLLVYLISVFNMKKITAATMLIIFNGTTNFATLLGAFASDTYFGRYKTLGFSSFASFLGLLLIDLTIVFKKLHPPHCKAEEGETCKGPTTGQMAFLLTGFALLVVGAAGIRPCNLAFGADQFNPKTESGKRGINSFFNWYFFTFTFAQMVALTLIVYVQSKISWALGFGIPPILMLISCALFFMGSKMYVKVKATGSPITSLAQVIVVALKKRHLKLSEPEQPRFCMFIYVPPNSINSKLPNTNQFRCLDKAAILTPQDEILPDGSAANPWRLCSMQQVEELKCLLRVLPIWAAALVCHVAIVQLQTYVVFQAIQSDRRLGNTNFDIPPASYSVFLMLSMTIWIPIYDQLVVPFLQRLTGKEGGITLLQRIGIGTFLTVICMIVSAFVEERRRTIALTKPIPGPKGAISSMSGFWLIPQLSIAGLADAFTTVGQIEFYYKQFPENMRSIAGSLFFCGIAGSSYLSSLLIAVVHQTTEGAATGNWLPEDLNKGRLDYFYYLIAALGAINLGYFLVCANWYKYKGTENNNALGVEVELVRKKPLVDNEA</sequence>
<dbReference type="EMBL" id="JAJFAZ020000005">
    <property type="protein sequence ID" value="KAI5329949.1"/>
    <property type="molecule type" value="Genomic_DNA"/>
</dbReference>
<keyword evidence="3 7" id="KW-0812">Transmembrane</keyword>
<evidence type="ECO:0000313" key="8">
    <source>
        <dbReference type="EMBL" id="KAI5329949.1"/>
    </source>
</evidence>
<evidence type="ECO:0000256" key="7">
    <source>
        <dbReference type="SAM" id="Phobius"/>
    </source>
</evidence>
<evidence type="ECO:0000256" key="1">
    <source>
        <dbReference type="ARBA" id="ARBA00004141"/>
    </source>
</evidence>
<protein>
    <recommendedName>
        <fullName evidence="10">Major facilitator superfamily protein</fullName>
    </recommendedName>
</protein>
<feature type="transmembrane region" description="Helical" evidence="7">
    <location>
        <begin position="216"/>
        <end position="236"/>
    </location>
</feature>
<evidence type="ECO:0000256" key="3">
    <source>
        <dbReference type="ARBA" id="ARBA00022692"/>
    </source>
</evidence>
<name>A0AAD4Z2B1_PRUDU</name>
<evidence type="ECO:0008006" key="10">
    <source>
        <dbReference type="Google" id="ProtNLM"/>
    </source>
</evidence>
<keyword evidence="4 7" id="KW-1133">Transmembrane helix</keyword>
<feature type="transmembrane region" description="Helical" evidence="7">
    <location>
        <begin position="45"/>
        <end position="62"/>
    </location>
</feature>
<evidence type="ECO:0000256" key="4">
    <source>
        <dbReference type="ARBA" id="ARBA00022989"/>
    </source>
</evidence>
<dbReference type="GO" id="GO:0016020">
    <property type="term" value="C:membrane"/>
    <property type="evidence" value="ECO:0007669"/>
    <property type="project" value="UniProtKB-SubCell"/>
</dbReference>
<feature type="transmembrane region" description="Helical" evidence="7">
    <location>
        <begin position="146"/>
        <end position="169"/>
    </location>
</feature>
<feature type="transmembrane region" description="Helical" evidence="7">
    <location>
        <begin position="548"/>
        <end position="571"/>
    </location>
</feature>
<evidence type="ECO:0000256" key="5">
    <source>
        <dbReference type="ARBA" id="ARBA00023136"/>
    </source>
</evidence>
<evidence type="ECO:0000256" key="2">
    <source>
        <dbReference type="ARBA" id="ARBA00005982"/>
    </source>
</evidence>
<evidence type="ECO:0000256" key="6">
    <source>
        <dbReference type="SAM" id="MobiDB-lite"/>
    </source>
</evidence>
<dbReference type="Proteomes" id="UP001054821">
    <property type="component" value="Chromosome 5"/>
</dbReference>
<feature type="transmembrane region" description="Helical" evidence="7">
    <location>
        <begin position="101"/>
        <end position="121"/>
    </location>
</feature>
<dbReference type="InterPro" id="IPR000109">
    <property type="entry name" value="POT_fam"/>
</dbReference>
<dbReference type="GO" id="GO:0022857">
    <property type="term" value="F:transmembrane transporter activity"/>
    <property type="evidence" value="ECO:0007669"/>
    <property type="project" value="InterPro"/>
</dbReference>
<gene>
    <name evidence="8" type="ORF">L3X38_029346</name>
</gene>
<keyword evidence="5 7" id="KW-0472">Membrane</keyword>
<evidence type="ECO:0000313" key="9">
    <source>
        <dbReference type="Proteomes" id="UP001054821"/>
    </source>
</evidence>
<feature type="region of interest" description="Disordered" evidence="6">
    <location>
        <begin position="1"/>
        <end position="23"/>
    </location>
</feature>
<dbReference type="InterPro" id="IPR036259">
    <property type="entry name" value="MFS_trans_sf"/>
</dbReference>